<comment type="caution">
    <text evidence="2">The sequence shown here is derived from an EMBL/GenBank/DDBJ whole genome shotgun (WGS) entry which is preliminary data.</text>
</comment>
<organism evidence="2 3">
    <name type="scientific">Maribacter confluentis</name>
    <dbReference type="NCBI Taxonomy" id="1656093"/>
    <lineage>
        <taxon>Bacteria</taxon>
        <taxon>Pseudomonadati</taxon>
        <taxon>Bacteroidota</taxon>
        <taxon>Flavobacteriia</taxon>
        <taxon>Flavobacteriales</taxon>
        <taxon>Flavobacteriaceae</taxon>
        <taxon>Maribacter</taxon>
    </lineage>
</organism>
<keyword evidence="3" id="KW-1185">Reference proteome</keyword>
<feature type="signal peptide" evidence="1">
    <location>
        <begin position="1"/>
        <end position="23"/>
    </location>
</feature>
<sequence length="235" mass="26603">MKKYAYIFCTSCILLLSSFSSNLDCEYANSNMAFAKARIVEALQTEDINKARFYSYKALNALEKSKMQLDQCGCTLAREKMEENLENLIAATKSTTLIGTQNFLKKSLSITEDTMVVLAEHNTHNSIYANDLLAMNTNVKPTEHNIPTIVKEPSSLTEKIDQSLEKYRLSLNKVVETVDCKEAYVFAKRIFDECEQQLLKTNLSDGSKYYNLRTKEITQQALNKLGNCAKIAQSK</sequence>
<proteinExistence type="predicted"/>
<name>A0ABT8RTZ2_9FLAO</name>
<gene>
    <name evidence="2" type="ORF">Q2T41_15105</name>
</gene>
<dbReference type="EMBL" id="JAUKUC010000001">
    <property type="protein sequence ID" value="MDO1513987.1"/>
    <property type="molecule type" value="Genomic_DNA"/>
</dbReference>
<protein>
    <recommendedName>
        <fullName evidence="4">DUF4398 domain-containing protein</fullName>
    </recommendedName>
</protein>
<evidence type="ECO:0000313" key="2">
    <source>
        <dbReference type="EMBL" id="MDO1513987.1"/>
    </source>
</evidence>
<reference evidence="2" key="1">
    <citation type="journal article" date="2014" name="Int. J. Syst. Evol. Microbiol.">
        <title>Complete genome of a new Firmicutes species belonging to the dominant human colonic microbiota ('Ruminococcus bicirculans') reveals two chromosomes and a selective capacity to utilize plant glucans.</title>
        <authorList>
            <consortium name="NISC Comparative Sequencing Program"/>
            <person name="Wegmann U."/>
            <person name="Louis P."/>
            <person name="Goesmann A."/>
            <person name="Henrissat B."/>
            <person name="Duncan S.H."/>
            <person name="Flint H.J."/>
        </authorList>
    </citation>
    <scope>NUCLEOTIDE SEQUENCE</scope>
    <source>
        <strain evidence="2">CECT 8869</strain>
    </source>
</reference>
<accession>A0ABT8RTZ2</accession>
<keyword evidence="1" id="KW-0732">Signal</keyword>
<reference evidence="2" key="2">
    <citation type="submission" date="2023-06" db="EMBL/GenBank/DDBJ databases">
        <authorList>
            <person name="Lucena T."/>
            <person name="Sun Q."/>
        </authorList>
    </citation>
    <scope>NUCLEOTIDE SEQUENCE</scope>
    <source>
        <strain evidence="2">CECT 8869</strain>
    </source>
</reference>
<evidence type="ECO:0008006" key="4">
    <source>
        <dbReference type="Google" id="ProtNLM"/>
    </source>
</evidence>
<evidence type="ECO:0000313" key="3">
    <source>
        <dbReference type="Proteomes" id="UP001168579"/>
    </source>
</evidence>
<evidence type="ECO:0000256" key="1">
    <source>
        <dbReference type="SAM" id="SignalP"/>
    </source>
</evidence>
<dbReference type="Proteomes" id="UP001168579">
    <property type="component" value="Unassembled WGS sequence"/>
</dbReference>
<feature type="chain" id="PRO_5045527230" description="DUF4398 domain-containing protein" evidence="1">
    <location>
        <begin position="24"/>
        <end position="235"/>
    </location>
</feature>
<dbReference type="RefSeq" id="WP_304436754.1">
    <property type="nucleotide sequence ID" value="NZ_JAUKUC010000001.1"/>
</dbReference>